<dbReference type="AlphaFoldDB" id="A0A4Y7Q2S8"/>
<accession>A0A4Y7Q2S8</accession>
<protein>
    <submittedName>
        <fullName evidence="1">Uncharacterized protein</fullName>
    </submittedName>
</protein>
<dbReference type="VEuPathDB" id="FungiDB:BD410DRAFT_790140"/>
<dbReference type="Proteomes" id="UP000294933">
    <property type="component" value="Unassembled WGS sequence"/>
</dbReference>
<organism evidence="1 2">
    <name type="scientific">Rickenella mellea</name>
    <dbReference type="NCBI Taxonomy" id="50990"/>
    <lineage>
        <taxon>Eukaryota</taxon>
        <taxon>Fungi</taxon>
        <taxon>Dikarya</taxon>
        <taxon>Basidiomycota</taxon>
        <taxon>Agaricomycotina</taxon>
        <taxon>Agaricomycetes</taxon>
        <taxon>Hymenochaetales</taxon>
        <taxon>Rickenellaceae</taxon>
        <taxon>Rickenella</taxon>
    </lineage>
</organism>
<sequence>MSAANLFMEILDRSNASDVLFAHAPPATMYRIGRTCWMARRAVQDYSRRAFNINRHLRRFFHDPVGFRSLQAQTGTLIWGAFAYRFFARTLCDETHLDLLVSPQHALEVGRWVIESGGKGYHFKPTLGQHRHFDVAVRTSPEWPQGWDGGDDKEVYFTGYGVQNLLKFVTDEVEASLTVRIIVTRCALSQTLIMTIWRSMIFGNIITFRAAYSLNAIQTFRVKQSVTRLGAYLDFDEPRGRDVDLRSTVSLTASTSLPRTFEPRWVDDELSWVLRFDMHGVSWPMVSRKKPQLLFDPFSVNCWDNYLLRSDSHTLEETIPWKIDYEIFKFPYCWAAYDKDLRRIIDRLLKWERAKRMMFPNQKHWTWYDDVLFDYKMRLVKSSKSGIRWMLPPNVIELL</sequence>
<dbReference type="OrthoDB" id="3041043at2759"/>
<dbReference type="STRING" id="50990.A0A4Y7Q2S8"/>
<evidence type="ECO:0000313" key="2">
    <source>
        <dbReference type="Proteomes" id="UP000294933"/>
    </source>
</evidence>
<evidence type="ECO:0000313" key="1">
    <source>
        <dbReference type="EMBL" id="TDL21090.1"/>
    </source>
</evidence>
<name>A0A4Y7Q2S8_9AGAM</name>
<gene>
    <name evidence="1" type="ORF">BD410DRAFT_790140</name>
</gene>
<reference evidence="1 2" key="1">
    <citation type="submission" date="2018-06" db="EMBL/GenBank/DDBJ databases">
        <title>A transcriptomic atlas of mushroom development highlights an independent origin of complex multicellularity.</title>
        <authorList>
            <consortium name="DOE Joint Genome Institute"/>
            <person name="Krizsan K."/>
            <person name="Almasi E."/>
            <person name="Merenyi Z."/>
            <person name="Sahu N."/>
            <person name="Viragh M."/>
            <person name="Koszo T."/>
            <person name="Mondo S."/>
            <person name="Kiss B."/>
            <person name="Balint B."/>
            <person name="Kues U."/>
            <person name="Barry K."/>
            <person name="Hegedus J.C."/>
            <person name="Henrissat B."/>
            <person name="Johnson J."/>
            <person name="Lipzen A."/>
            <person name="Ohm R."/>
            <person name="Nagy I."/>
            <person name="Pangilinan J."/>
            <person name="Yan J."/>
            <person name="Xiong Y."/>
            <person name="Grigoriev I.V."/>
            <person name="Hibbett D.S."/>
            <person name="Nagy L.G."/>
        </authorList>
    </citation>
    <scope>NUCLEOTIDE SEQUENCE [LARGE SCALE GENOMIC DNA]</scope>
    <source>
        <strain evidence="1 2">SZMC22713</strain>
    </source>
</reference>
<dbReference type="EMBL" id="ML170183">
    <property type="protein sequence ID" value="TDL21090.1"/>
    <property type="molecule type" value="Genomic_DNA"/>
</dbReference>
<keyword evidence="2" id="KW-1185">Reference proteome</keyword>
<proteinExistence type="predicted"/>